<dbReference type="Gene3D" id="1.10.101.10">
    <property type="entry name" value="PGBD-like superfamily/PGBD"/>
    <property type="match status" value="1"/>
</dbReference>
<dbReference type="SUPFAM" id="SSF53955">
    <property type="entry name" value="Lysozyme-like"/>
    <property type="match status" value="1"/>
</dbReference>
<dbReference type="GO" id="GO:0006952">
    <property type="term" value="P:defense response"/>
    <property type="evidence" value="ECO:0007669"/>
    <property type="project" value="UniProtKB-KW"/>
</dbReference>
<evidence type="ECO:0000313" key="6">
    <source>
        <dbReference type="EMBL" id="RDS81030.1"/>
    </source>
</evidence>
<protein>
    <submittedName>
        <fullName evidence="6">Lytic enzyme</fullName>
    </submittedName>
</protein>
<proteinExistence type="predicted"/>
<dbReference type="InterPro" id="IPR036365">
    <property type="entry name" value="PGBD-like_sf"/>
</dbReference>
<evidence type="ECO:0000256" key="3">
    <source>
        <dbReference type="SAM" id="MobiDB-lite"/>
    </source>
</evidence>
<evidence type="ECO:0000313" key="7">
    <source>
        <dbReference type="Proteomes" id="UP000255334"/>
    </source>
</evidence>
<organism evidence="6 7">
    <name type="scientific">Dyella psychrodurans</name>
    <dbReference type="NCBI Taxonomy" id="1927960"/>
    <lineage>
        <taxon>Bacteria</taxon>
        <taxon>Pseudomonadati</taxon>
        <taxon>Pseudomonadota</taxon>
        <taxon>Gammaproteobacteria</taxon>
        <taxon>Lysobacterales</taxon>
        <taxon>Rhodanobacteraceae</taxon>
        <taxon>Dyella</taxon>
    </lineage>
</organism>
<evidence type="ECO:0000259" key="4">
    <source>
        <dbReference type="Pfam" id="PF00182"/>
    </source>
</evidence>
<comment type="caution">
    <text evidence="6">The sequence shown here is derived from an EMBL/GenBank/DDBJ whole genome shotgun (WGS) entry which is preliminary data.</text>
</comment>
<dbReference type="GO" id="GO:0006032">
    <property type="term" value="P:chitin catabolic process"/>
    <property type="evidence" value="ECO:0007669"/>
    <property type="project" value="InterPro"/>
</dbReference>
<reference evidence="6 7" key="1">
    <citation type="submission" date="2018-07" db="EMBL/GenBank/DDBJ databases">
        <title>Dyella monticola sp. nov. and Dyella psychrodurans sp. nov. isolated from monsoon evergreen broad-leaved forest soil of Dinghu Mountain, China.</title>
        <authorList>
            <person name="Gao Z."/>
            <person name="Qiu L."/>
        </authorList>
    </citation>
    <scope>NUCLEOTIDE SEQUENCE [LARGE SCALE GENOMIC DNA]</scope>
    <source>
        <strain evidence="6 7">4MSK11</strain>
    </source>
</reference>
<dbReference type="RefSeq" id="WP_115479558.1">
    <property type="nucleotide sequence ID" value="NZ_QRBF01000008.1"/>
</dbReference>
<dbReference type="Proteomes" id="UP000255334">
    <property type="component" value="Unassembled WGS sequence"/>
</dbReference>
<keyword evidence="1" id="KW-0611">Plant defense</keyword>
<dbReference type="Pfam" id="PF01471">
    <property type="entry name" value="PG_binding_1"/>
    <property type="match status" value="1"/>
</dbReference>
<dbReference type="SUPFAM" id="SSF47090">
    <property type="entry name" value="PGBD-like"/>
    <property type="match status" value="1"/>
</dbReference>
<feature type="domain" description="Glycoside hydrolase family 19 catalytic" evidence="4">
    <location>
        <begin position="97"/>
        <end position="148"/>
    </location>
</feature>
<dbReference type="PANTHER" id="PTHR22595">
    <property type="entry name" value="CHITINASE-RELATED"/>
    <property type="match status" value="1"/>
</dbReference>
<dbReference type="EMBL" id="QRBF01000008">
    <property type="protein sequence ID" value="RDS81030.1"/>
    <property type="molecule type" value="Genomic_DNA"/>
</dbReference>
<dbReference type="Pfam" id="PF00182">
    <property type="entry name" value="Glyco_hydro_19"/>
    <property type="match status" value="1"/>
</dbReference>
<name>A0A370WYB2_9GAMM</name>
<dbReference type="InterPro" id="IPR000726">
    <property type="entry name" value="Glyco_hydro_19_cat"/>
</dbReference>
<evidence type="ECO:0000259" key="5">
    <source>
        <dbReference type="Pfam" id="PF01471"/>
    </source>
</evidence>
<dbReference type="GO" id="GO:0016998">
    <property type="term" value="P:cell wall macromolecule catabolic process"/>
    <property type="evidence" value="ECO:0007669"/>
    <property type="project" value="InterPro"/>
</dbReference>
<dbReference type="InterPro" id="IPR002477">
    <property type="entry name" value="Peptidoglycan-bd-like"/>
</dbReference>
<dbReference type="OrthoDB" id="1491023at2"/>
<accession>A0A370WYB2</accession>
<sequence>MIEGREEKLLLDAYSYGITSPKELANFMAQTTYESQGLVRLEESFKYTHGNAQITVRSAHHDETKLDAARLDALHGKPEQLGDLMYGGRMGNNEPGDGYKYRGRGYIQLTGKENYAAAGKAIGEDLVNNPDLAAQPEYAGKLAIWFWNQYVHRVAPEEVTEATRIVNNGYTGLVARKELAVEWEKVLTHEVMANLSKGAVDLASIPVAFHSGRVQHHKASLRLGLHGEAVNTLQTQLNELGYLNASPDGQFGSATKAAVRAFQRDHGVRANGVDGPATQRSLQADVARLQEHSPFTFPAMQAASEPGLDDPRHALNPDHALYATLKRRIPDASEERLVQFTAACHMKRITADKLEGIYLNGTAKTITFAATLPLGVMAEVDLKQPLPTPQQAIQQMQHYDMQHAQQVQFDAQMAQQQSGPTMGGPGGHGRR</sequence>
<feature type="compositionally biased region" description="Gly residues" evidence="3">
    <location>
        <begin position="421"/>
        <end position="431"/>
    </location>
</feature>
<dbReference type="InterPro" id="IPR036366">
    <property type="entry name" value="PGBDSf"/>
</dbReference>
<dbReference type="AlphaFoldDB" id="A0A370WYB2"/>
<dbReference type="GO" id="GO:0004568">
    <property type="term" value="F:chitinase activity"/>
    <property type="evidence" value="ECO:0007669"/>
    <property type="project" value="InterPro"/>
</dbReference>
<evidence type="ECO:0000256" key="2">
    <source>
        <dbReference type="ARBA" id="ARBA00023157"/>
    </source>
</evidence>
<dbReference type="PANTHER" id="PTHR22595:SF79">
    <property type="entry name" value="CHITINASE 12"/>
    <property type="match status" value="1"/>
</dbReference>
<dbReference type="InterPro" id="IPR023346">
    <property type="entry name" value="Lysozyme-like_dom_sf"/>
</dbReference>
<dbReference type="Gene3D" id="1.10.530.10">
    <property type="match status" value="1"/>
</dbReference>
<keyword evidence="7" id="KW-1185">Reference proteome</keyword>
<feature type="domain" description="Peptidoglycan binding-like" evidence="5">
    <location>
        <begin position="227"/>
        <end position="281"/>
    </location>
</feature>
<keyword evidence="2" id="KW-1015">Disulfide bond</keyword>
<gene>
    <name evidence="6" type="ORF">DWU99_18440</name>
</gene>
<feature type="region of interest" description="Disordered" evidence="3">
    <location>
        <begin position="412"/>
        <end position="431"/>
    </location>
</feature>
<evidence type="ECO:0000256" key="1">
    <source>
        <dbReference type="ARBA" id="ARBA00022821"/>
    </source>
</evidence>